<dbReference type="GO" id="GO:0003677">
    <property type="term" value="F:DNA binding"/>
    <property type="evidence" value="ECO:0007669"/>
    <property type="project" value="InterPro"/>
</dbReference>
<reference evidence="2" key="1">
    <citation type="submission" date="2020-12" db="EMBL/GenBank/DDBJ databases">
        <authorList>
            <consortium name="Molecular Ecology Group"/>
        </authorList>
    </citation>
    <scope>NUCLEOTIDE SEQUENCE</scope>
    <source>
        <strain evidence="2">TBG_1078</strain>
    </source>
</reference>
<feature type="domain" description="Proliferating cell nuclear antigen PCNA N-terminal" evidence="1">
    <location>
        <begin position="1"/>
        <end position="37"/>
    </location>
</feature>
<name>A0A811Z7L3_NYCPR</name>
<evidence type="ECO:0000313" key="2">
    <source>
        <dbReference type="EMBL" id="CAD7683684.1"/>
    </source>
</evidence>
<organism evidence="2 3">
    <name type="scientific">Nyctereutes procyonoides</name>
    <name type="common">Raccoon dog</name>
    <name type="synonym">Canis procyonoides</name>
    <dbReference type="NCBI Taxonomy" id="34880"/>
    <lineage>
        <taxon>Eukaryota</taxon>
        <taxon>Metazoa</taxon>
        <taxon>Chordata</taxon>
        <taxon>Craniata</taxon>
        <taxon>Vertebrata</taxon>
        <taxon>Euteleostomi</taxon>
        <taxon>Mammalia</taxon>
        <taxon>Eutheria</taxon>
        <taxon>Laurasiatheria</taxon>
        <taxon>Carnivora</taxon>
        <taxon>Caniformia</taxon>
        <taxon>Canidae</taxon>
        <taxon>Nyctereutes</taxon>
    </lineage>
</organism>
<proteinExistence type="predicted"/>
<dbReference type="InterPro" id="IPR022648">
    <property type="entry name" value="Pr_cel_nuc_antig_N"/>
</dbReference>
<dbReference type="Proteomes" id="UP000645828">
    <property type="component" value="Unassembled WGS sequence"/>
</dbReference>
<comment type="caution">
    <text evidence="2">The sequence shown here is derived from an EMBL/GenBank/DDBJ whole genome shotgun (WGS) entry which is preliminary data.</text>
</comment>
<protein>
    <submittedName>
        <fullName evidence="2">(raccoon dog) hypothetical protein</fullName>
    </submittedName>
</protein>
<sequence>MFQVCLVQGFILKKVLESLKDLSIEASWDISLSSVNLPNIIMLRAEADADTLALVLEAPFQEKVSGAPGKMSSAQYAPVRRDLSHPGDPGVTSCAKDLAVTIETSEPSTANFSRRSLDFFTEVAPPSPIAGARHGMHYLAPKIEDEEGS</sequence>
<evidence type="ECO:0000313" key="3">
    <source>
        <dbReference type="Proteomes" id="UP000645828"/>
    </source>
</evidence>
<gene>
    <name evidence="2" type="ORF">NYPRO_LOCUS16476</name>
</gene>
<accession>A0A811Z7L3</accession>
<dbReference type="Pfam" id="PF00705">
    <property type="entry name" value="PCNA_N"/>
    <property type="match status" value="1"/>
</dbReference>
<dbReference type="GO" id="GO:0006275">
    <property type="term" value="P:regulation of DNA replication"/>
    <property type="evidence" value="ECO:0007669"/>
    <property type="project" value="InterPro"/>
</dbReference>
<keyword evidence="3" id="KW-1185">Reference proteome</keyword>
<dbReference type="AlphaFoldDB" id="A0A811Z7L3"/>
<evidence type="ECO:0000259" key="1">
    <source>
        <dbReference type="Pfam" id="PF00705"/>
    </source>
</evidence>
<dbReference type="EMBL" id="CAJHUB010000755">
    <property type="protein sequence ID" value="CAD7683684.1"/>
    <property type="molecule type" value="Genomic_DNA"/>
</dbReference>